<organism evidence="1 2">
    <name type="scientific">Catharanthus roseus</name>
    <name type="common">Madagascar periwinkle</name>
    <name type="synonym">Vinca rosea</name>
    <dbReference type="NCBI Taxonomy" id="4058"/>
    <lineage>
        <taxon>Eukaryota</taxon>
        <taxon>Viridiplantae</taxon>
        <taxon>Streptophyta</taxon>
        <taxon>Embryophyta</taxon>
        <taxon>Tracheophyta</taxon>
        <taxon>Spermatophyta</taxon>
        <taxon>Magnoliopsida</taxon>
        <taxon>eudicotyledons</taxon>
        <taxon>Gunneridae</taxon>
        <taxon>Pentapetalae</taxon>
        <taxon>asterids</taxon>
        <taxon>lamiids</taxon>
        <taxon>Gentianales</taxon>
        <taxon>Apocynaceae</taxon>
        <taxon>Rauvolfioideae</taxon>
        <taxon>Vinceae</taxon>
        <taxon>Catharanthinae</taxon>
        <taxon>Catharanthus</taxon>
    </lineage>
</organism>
<dbReference type="EMBL" id="CM044706">
    <property type="protein sequence ID" value="KAI5657768.1"/>
    <property type="molecule type" value="Genomic_DNA"/>
</dbReference>
<dbReference type="Proteomes" id="UP001060085">
    <property type="component" value="Linkage Group LG06"/>
</dbReference>
<reference evidence="2" key="1">
    <citation type="journal article" date="2023" name="Nat. Plants">
        <title>Single-cell RNA sequencing provides a high-resolution roadmap for understanding the multicellular compartmentation of specialized metabolism.</title>
        <authorList>
            <person name="Sun S."/>
            <person name="Shen X."/>
            <person name="Li Y."/>
            <person name="Li Y."/>
            <person name="Wang S."/>
            <person name="Li R."/>
            <person name="Zhang H."/>
            <person name="Shen G."/>
            <person name="Guo B."/>
            <person name="Wei J."/>
            <person name="Xu J."/>
            <person name="St-Pierre B."/>
            <person name="Chen S."/>
            <person name="Sun C."/>
        </authorList>
    </citation>
    <scope>NUCLEOTIDE SEQUENCE [LARGE SCALE GENOMIC DNA]</scope>
</reference>
<sequence>MVEPIDFSKTERIVLLIDLHPLLTFQHLNPNPYLTVILAAAARLLTFTPLSKSLFAFKFFFSSLSPLRSTSEVHRLLPDPVLTSLSFNNSCQTLNSLTAILNTLSKFQTSDKLSDSGPRASHTASSLLQLVHDYAWESEPDNLKGRGNDDIQMLRSNLILLFSPISRSIDAFSEYVDMGSNTQVLNDLDEIFLKFCNAFGVVNDVFASKDIHFSWVDVKFELQGKEEEVKTNECETLLFPTVSWIRKLGWGFCSTDSIILGSALNPFGLIYPKIGVSFNFLNLDGLCKRSGVQLSLGILDVNGKPLECNCCDLELLNLKALPWHRSDDMLSSLVIRDLQTEMSDRCITLSNQFLGSLTKICVKAVWRFNEGEKIENCSNDIILVRECFMKSKKLKKNPENDFFAQKVLQILSRESNELDNCNSMPIWQILLSFLYKEGYWALVSLSNSNRQVALGILKPLTTHSALLSIINSDSPGVHECSVPELDKINDEIDEICVDTGNFSALNSSQSETSTSGNCEISSIRKKKNKRKHLTQDLTWNSFYKAAFEYSEFDLGAVYFARYFDQKKLKFVKCWMKQIIKYRPNFPRILRTSKYNAQAGILPTFPLEPSEAQERFVFATSSETPETFLNNLPKKMQQGLESGMDLGTLAEHLVKSSIYSCQACLNSENMEPQNPVPEAHDSSKALGTKLMKLLLRDPKEMKHLSKSSELSDKLFDPNTISERIVREYELQVLLRMEILRSSISEIMEETIKQKILKQICSLLEIIQYLIDGGIHGNVSLYEYVERNIKTRYYDVLEDIVNSIYVEMDLLPFGDEDESQAVLFNSEDSNQSWRDTKEKPERADMYDIHRSVSVEDDQDQHLENVDESRKGERKDEHARKLNEARESRERARRFVSFTSRKPDLQRVWAPKQQQPKSAGKGRCDSLHKESKRKNRQGSSYSVVHETPPTERKRPYSPENGDECKGSVSKALFQDD</sequence>
<comment type="caution">
    <text evidence="1">The sequence shown here is derived from an EMBL/GenBank/DDBJ whole genome shotgun (WGS) entry which is preliminary data.</text>
</comment>
<protein>
    <submittedName>
        <fullName evidence="1">Uncharacterized protein</fullName>
    </submittedName>
</protein>
<evidence type="ECO:0000313" key="1">
    <source>
        <dbReference type="EMBL" id="KAI5657768.1"/>
    </source>
</evidence>
<evidence type="ECO:0000313" key="2">
    <source>
        <dbReference type="Proteomes" id="UP001060085"/>
    </source>
</evidence>
<name>A0ACC0ACP7_CATRO</name>
<accession>A0ACC0ACP7</accession>
<proteinExistence type="predicted"/>
<gene>
    <name evidence="1" type="ORF">M9H77_26561</name>
</gene>
<keyword evidence="2" id="KW-1185">Reference proteome</keyword>